<evidence type="ECO:0000313" key="3">
    <source>
        <dbReference type="EMBL" id="CAB4198186.1"/>
    </source>
</evidence>
<evidence type="ECO:0000313" key="2">
    <source>
        <dbReference type="EMBL" id="CAB4181794.1"/>
    </source>
</evidence>
<gene>
    <name evidence="2" type="ORF">UFOVP1066_61</name>
    <name evidence="3" type="ORF">UFOVP1315_54</name>
    <name evidence="4" type="ORF">UFOVP1421_15</name>
    <name evidence="5" type="ORF">UFOVP1525_25</name>
    <name evidence="1" type="ORF">UFOVP909_210</name>
</gene>
<dbReference type="EMBL" id="LR796861">
    <property type="protein sequence ID" value="CAB4171064.1"/>
    <property type="molecule type" value="Genomic_DNA"/>
</dbReference>
<dbReference type="EMBL" id="LR798454">
    <property type="protein sequence ID" value="CAB5238292.1"/>
    <property type="molecule type" value="Genomic_DNA"/>
</dbReference>
<sequence length="213" mass="24340">MNFVNSTRVEELIKNSPAGKNTKFLSAAHSLWYRFHNYDKAPPMALEVNGDVVCLIFATFNRDGYSNLYEIVTLEGNEGKGYASKCWDAWIDYAVKERKMTRLKMSCTPSSVTWHYKNGLIWWAVDPTGSLRSDQPLFPTRAEQIAYRDFAIVNPLQALPPYKARDQFRAEGLEAYKWGEKKKAKSQAAIDAVGKAWLRDALMEQPSLEEFLV</sequence>
<dbReference type="InterPro" id="IPR016181">
    <property type="entry name" value="Acyl_CoA_acyltransferase"/>
</dbReference>
<dbReference type="EMBL" id="LR797375">
    <property type="protein sequence ID" value="CAB4211332.1"/>
    <property type="molecule type" value="Genomic_DNA"/>
</dbReference>
<evidence type="ECO:0000313" key="4">
    <source>
        <dbReference type="EMBL" id="CAB4211332.1"/>
    </source>
</evidence>
<proteinExistence type="predicted"/>
<dbReference type="EMBL" id="LR797272">
    <property type="protein sequence ID" value="CAB4198186.1"/>
    <property type="molecule type" value="Genomic_DNA"/>
</dbReference>
<dbReference type="SUPFAM" id="SSF55729">
    <property type="entry name" value="Acyl-CoA N-acyltransferases (Nat)"/>
    <property type="match status" value="1"/>
</dbReference>
<evidence type="ECO:0000313" key="5">
    <source>
        <dbReference type="EMBL" id="CAB5238292.1"/>
    </source>
</evidence>
<organism evidence="3">
    <name type="scientific">uncultured Caudovirales phage</name>
    <dbReference type="NCBI Taxonomy" id="2100421"/>
    <lineage>
        <taxon>Viruses</taxon>
        <taxon>Duplodnaviria</taxon>
        <taxon>Heunggongvirae</taxon>
        <taxon>Uroviricota</taxon>
        <taxon>Caudoviricetes</taxon>
        <taxon>Peduoviridae</taxon>
        <taxon>Maltschvirus</taxon>
        <taxon>Maltschvirus maltsch</taxon>
    </lineage>
</organism>
<accession>A0A6J5RVM9</accession>
<reference evidence="3" key="1">
    <citation type="submission" date="2020-05" db="EMBL/GenBank/DDBJ databases">
        <authorList>
            <person name="Chiriac C."/>
            <person name="Salcher M."/>
            <person name="Ghai R."/>
            <person name="Kavagutti S V."/>
        </authorList>
    </citation>
    <scope>NUCLEOTIDE SEQUENCE</scope>
</reference>
<protein>
    <recommendedName>
        <fullName evidence="6">NAT_SF domain containing protein</fullName>
    </recommendedName>
</protein>
<dbReference type="EMBL" id="LR797019">
    <property type="protein sequence ID" value="CAB4181794.1"/>
    <property type="molecule type" value="Genomic_DNA"/>
</dbReference>
<name>A0A6J5RVM9_9CAUD</name>
<evidence type="ECO:0008006" key="6">
    <source>
        <dbReference type="Google" id="ProtNLM"/>
    </source>
</evidence>
<evidence type="ECO:0000313" key="1">
    <source>
        <dbReference type="EMBL" id="CAB4171064.1"/>
    </source>
</evidence>